<accession>A0ABT8JVG3</accession>
<proteinExistence type="predicted"/>
<sequence length="122" mass="13717">MKKLLIIGVMAMLLVACSSKAKTHENIGEGIAKDTQQVLSILDRMVKEESAANAKEQETLDRYIDKYARAEMTEEEDRVYSYTSGLILSFDGTDYLESDKKDYEEIRNGIKNIIKSGNVTGE</sequence>
<dbReference type="Proteomes" id="UP001175097">
    <property type="component" value="Unassembled WGS sequence"/>
</dbReference>
<evidence type="ECO:0008006" key="4">
    <source>
        <dbReference type="Google" id="ProtNLM"/>
    </source>
</evidence>
<dbReference type="RefSeq" id="WP_301245728.1">
    <property type="nucleotide sequence ID" value="NZ_JAROCC010000020.1"/>
</dbReference>
<reference evidence="2" key="1">
    <citation type="submission" date="2023-03" db="EMBL/GenBank/DDBJ databases">
        <title>MT1 and MT2 Draft Genomes of Novel Species.</title>
        <authorList>
            <person name="Venkateswaran K."/>
        </authorList>
    </citation>
    <scope>NUCLEOTIDE SEQUENCE</scope>
    <source>
        <strain evidence="2">F6_3S_P_2</strain>
    </source>
</reference>
<name>A0ABT8JVG3_9BACL</name>
<evidence type="ECO:0000313" key="2">
    <source>
        <dbReference type="EMBL" id="MDN4609135.1"/>
    </source>
</evidence>
<dbReference type="EMBL" id="JAROCC010000020">
    <property type="protein sequence ID" value="MDN4609135.1"/>
    <property type="molecule type" value="Genomic_DNA"/>
</dbReference>
<comment type="caution">
    <text evidence="2">The sequence shown here is derived from an EMBL/GenBank/DDBJ whole genome shotgun (WGS) entry which is preliminary data.</text>
</comment>
<keyword evidence="3" id="KW-1185">Reference proteome</keyword>
<keyword evidence="1" id="KW-0732">Signal</keyword>
<evidence type="ECO:0000256" key="1">
    <source>
        <dbReference type="SAM" id="SignalP"/>
    </source>
</evidence>
<feature type="chain" id="PRO_5047413689" description="Lipoprotein" evidence="1">
    <location>
        <begin position="22"/>
        <end position="122"/>
    </location>
</feature>
<feature type="signal peptide" evidence="1">
    <location>
        <begin position="1"/>
        <end position="21"/>
    </location>
</feature>
<protein>
    <recommendedName>
        <fullName evidence="4">Lipoprotein</fullName>
    </recommendedName>
</protein>
<organism evidence="2 3">
    <name type="scientific">Sporosarcina highlanderae</name>
    <dbReference type="NCBI Taxonomy" id="3035916"/>
    <lineage>
        <taxon>Bacteria</taxon>
        <taxon>Bacillati</taxon>
        <taxon>Bacillota</taxon>
        <taxon>Bacilli</taxon>
        <taxon>Bacillales</taxon>
        <taxon>Caryophanaceae</taxon>
        <taxon>Sporosarcina</taxon>
    </lineage>
</organism>
<gene>
    <name evidence="2" type="ORF">P5G49_16860</name>
</gene>
<dbReference type="PROSITE" id="PS51257">
    <property type="entry name" value="PROKAR_LIPOPROTEIN"/>
    <property type="match status" value="1"/>
</dbReference>
<evidence type="ECO:0000313" key="3">
    <source>
        <dbReference type="Proteomes" id="UP001175097"/>
    </source>
</evidence>